<evidence type="ECO:0000256" key="2">
    <source>
        <dbReference type="ARBA" id="ARBA00022723"/>
    </source>
</evidence>
<dbReference type="RefSeq" id="WP_086859371.1">
    <property type="nucleotide sequence ID" value="NZ_JADBEG010000001.1"/>
</dbReference>
<keyword evidence="2" id="KW-0479">Metal-binding</keyword>
<organism evidence="4 5">
    <name type="scientific">Amycolatopsis lexingtonensis</name>
    <dbReference type="NCBI Taxonomy" id="218822"/>
    <lineage>
        <taxon>Bacteria</taxon>
        <taxon>Bacillati</taxon>
        <taxon>Actinomycetota</taxon>
        <taxon>Actinomycetes</taxon>
        <taxon>Pseudonocardiales</taxon>
        <taxon>Pseudonocardiaceae</taxon>
        <taxon>Amycolatopsis</taxon>
    </lineage>
</organism>
<protein>
    <submittedName>
        <fullName evidence="4">2-keto-4-pentenoate hydratase/2-oxohepta-3-ene-1,7-dioic acid hydratase in catechol pathway</fullName>
    </submittedName>
</protein>
<accession>A0ABR9HWU7</accession>
<comment type="similarity">
    <text evidence="1">Belongs to the FAH family.</text>
</comment>
<dbReference type="SUPFAM" id="SSF56529">
    <property type="entry name" value="FAH"/>
    <property type="match status" value="1"/>
</dbReference>
<feature type="domain" description="Fumarylacetoacetase-like C-terminal" evidence="3">
    <location>
        <begin position="73"/>
        <end position="276"/>
    </location>
</feature>
<dbReference type="InterPro" id="IPR036663">
    <property type="entry name" value="Fumarylacetoacetase_C_sf"/>
</dbReference>
<sequence>MRIANLDGRLVLLTAGGAVDVEHASARRFAADPHAGYARWDEFTAWAADFEATEAEAFDEARLRAPSPTPSQVFGVGLNYRDHAAESGLGLPDSPAVFTKFPSCLTGPYGAIALTGSTVDWEVELVVVIGREARNVPAERGWDHVAGLTAGQDLSDRTVQLAGPAPQFSLGKSAPGFGPTGPWLVTPDEFADRDNLELSSAVNGESVQKGRTSDLIFSVPELVARLSAILPLRPGDLIFTGTPSGVGMARSPQRFLAAGDELVTTVEGIGSMRHRFTGPA</sequence>
<dbReference type="Pfam" id="PF01557">
    <property type="entry name" value="FAA_hydrolase"/>
    <property type="match status" value="1"/>
</dbReference>
<gene>
    <name evidence="4" type="ORF">H4696_002508</name>
</gene>
<proteinExistence type="inferred from homology"/>
<dbReference type="PANTHER" id="PTHR42796">
    <property type="entry name" value="FUMARYLACETOACETATE HYDROLASE DOMAIN-CONTAINING PROTEIN 2A-RELATED"/>
    <property type="match status" value="1"/>
</dbReference>
<keyword evidence="5" id="KW-1185">Reference proteome</keyword>
<dbReference type="Proteomes" id="UP000631670">
    <property type="component" value="Unassembled WGS sequence"/>
</dbReference>
<comment type="caution">
    <text evidence="4">The sequence shown here is derived from an EMBL/GenBank/DDBJ whole genome shotgun (WGS) entry which is preliminary data.</text>
</comment>
<dbReference type="InterPro" id="IPR051121">
    <property type="entry name" value="FAH"/>
</dbReference>
<dbReference type="EMBL" id="JADBEG010000001">
    <property type="protein sequence ID" value="MBE1495408.1"/>
    <property type="molecule type" value="Genomic_DNA"/>
</dbReference>
<dbReference type="InterPro" id="IPR011234">
    <property type="entry name" value="Fumarylacetoacetase-like_C"/>
</dbReference>
<name>A0ABR9HWU7_9PSEU</name>
<dbReference type="PANTHER" id="PTHR42796:SF4">
    <property type="entry name" value="FUMARYLACETOACETATE HYDROLASE DOMAIN-CONTAINING PROTEIN 2A"/>
    <property type="match status" value="1"/>
</dbReference>
<dbReference type="Gene3D" id="3.90.850.10">
    <property type="entry name" value="Fumarylacetoacetase-like, C-terminal domain"/>
    <property type="match status" value="1"/>
</dbReference>
<reference evidence="4 5" key="1">
    <citation type="submission" date="2020-10" db="EMBL/GenBank/DDBJ databases">
        <title>Sequencing the genomes of 1000 actinobacteria strains.</title>
        <authorList>
            <person name="Klenk H.-P."/>
        </authorList>
    </citation>
    <scope>NUCLEOTIDE SEQUENCE [LARGE SCALE GENOMIC DNA]</scope>
    <source>
        <strain evidence="4 5">DSM 44653</strain>
    </source>
</reference>
<evidence type="ECO:0000313" key="4">
    <source>
        <dbReference type="EMBL" id="MBE1495408.1"/>
    </source>
</evidence>
<evidence type="ECO:0000256" key="1">
    <source>
        <dbReference type="ARBA" id="ARBA00010211"/>
    </source>
</evidence>
<evidence type="ECO:0000259" key="3">
    <source>
        <dbReference type="Pfam" id="PF01557"/>
    </source>
</evidence>
<evidence type="ECO:0000313" key="5">
    <source>
        <dbReference type="Proteomes" id="UP000631670"/>
    </source>
</evidence>